<proteinExistence type="predicted"/>
<evidence type="ECO:0000259" key="3">
    <source>
        <dbReference type="Pfam" id="PF13490"/>
    </source>
</evidence>
<feature type="domain" description="Putative zinc-finger" evidence="3">
    <location>
        <begin position="28"/>
        <end position="55"/>
    </location>
</feature>
<organism evidence="4 5">
    <name type="scientific">Streptomyces bluensis</name>
    <dbReference type="NCBI Taxonomy" id="33897"/>
    <lineage>
        <taxon>Bacteria</taxon>
        <taxon>Bacillati</taxon>
        <taxon>Actinomycetota</taxon>
        <taxon>Actinomycetes</taxon>
        <taxon>Kitasatosporales</taxon>
        <taxon>Streptomycetaceae</taxon>
        <taxon>Streptomyces</taxon>
    </lineage>
</organism>
<keyword evidence="5" id="KW-1185">Reference proteome</keyword>
<protein>
    <submittedName>
        <fullName evidence="4">Anti-sigma factor family protein</fullName>
    </submittedName>
</protein>
<keyword evidence="1" id="KW-0805">Transcription regulation</keyword>
<name>A0ABW6UJN4_9ACTN</name>
<dbReference type="EMBL" id="JBIAWJ010000009">
    <property type="protein sequence ID" value="MFF4523636.1"/>
    <property type="molecule type" value="Genomic_DNA"/>
</dbReference>
<dbReference type="Pfam" id="PF13490">
    <property type="entry name" value="zf-HC2"/>
    <property type="match status" value="1"/>
</dbReference>
<comment type="caution">
    <text evidence="4">The sequence shown here is derived from an EMBL/GenBank/DDBJ whole genome shotgun (WGS) entry which is preliminary data.</text>
</comment>
<dbReference type="RefSeq" id="WP_351082607.1">
    <property type="nucleotide sequence ID" value="NZ_JBEOZG010000017.1"/>
</dbReference>
<evidence type="ECO:0000256" key="1">
    <source>
        <dbReference type="ARBA" id="ARBA00023015"/>
    </source>
</evidence>
<keyword evidence="2" id="KW-0804">Transcription</keyword>
<sequence length="81" mass="9107">MTKLSTPLPYRLWWECREKLRHLRLHGAVAAYADGQLTGVRHTRVAAHVARCWACSGELIALRLMKASIRGHPHRAPTSPA</sequence>
<gene>
    <name evidence="4" type="ORF">ACFY1D_19795</name>
</gene>
<evidence type="ECO:0000313" key="5">
    <source>
        <dbReference type="Proteomes" id="UP001602058"/>
    </source>
</evidence>
<dbReference type="InterPro" id="IPR041916">
    <property type="entry name" value="Anti_sigma_zinc_sf"/>
</dbReference>
<evidence type="ECO:0000313" key="4">
    <source>
        <dbReference type="EMBL" id="MFF4523636.1"/>
    </source>
</evidence>
<dbReference type="InterPro" id="IPR027383">
    <property type="entry name" value="Znf_put"/>
</dbReference>
<evidence type="ECO:0000256" key="2">
    <source>
        <dbReference type="ARBA" id="ARBA00023163"/>
    </source>
</evidence>
<accession>A0ABW6UJN4</accession>
<reference evidence="4 5" key="1">
    <citation type="submission" date="2024-10" db="EMBL/GenBank/DDBJ databases">
        <title>The Natural Products Discovery Center: Release of the First 8490 Sequenced Strains for Exploring Actinobacteria Biosynthetic Diversity.</title>
        <authorList>
            <person name="Kalkreuter E."/>
            <person name="Kautsar S.A."/>
            <person name="Yang D."/>
            <person name="Bader C.D."/>
            <person name="Teijaro C.N."/>
            <person name="Fluegel L."/>
            <person name="Davis C.M."/>
            <person name="Simpson J.R."/>
            <person name="Lauterbach L."/>
            <person name="Steele A.D."/>
            <person name="Gui C."/>
            <person name="Meng S."/>
            <person name="Li G."/>
            <person name="Viehrig K."/>
            <person name="Ye F."/>
            <person name="Su P."/>
            <person name="Kiefer A.F."/>
            <person name="Nichols A."/>
            <person name="Cepeda A.J."/>
            <person name="Yan W."/>
            <person name="Fan B."/>
            <person name="Jiang Y."/>
            <person name="Adhikari A."/>
            <person name="Zheng C.-J."/>
            <person name="Schuster L."/>
            <person name="Cowan T.M."/>
            <person name="Smanski M.J."/>
            <person name="Chevrette M.G."/>
            <person name="De Carvalho L.P.S."/>
            <person name="Shen B."/>
        </authorList>
    </citation>
    <scope>NUCLEOTIDE SEQUENCE [LARGE SCALE GENOMIC DNA]</scope>
    <source>
        <strain evidence="4 5">NPDC001390</strain>
    </source>
</reference>
<dbReference type="Proteomes" id="UP001602058">
    <property type="component" value="Unassembled WGS sequence"/>
</dbReference>
<dbReference type="Gene3D" id="1.10.10.1320">
    <property type="entry name" value="Anti-sigma factor, zinc-finger domain"/>
    <property type="match status" value="1"/>
</dbReference>